<dbReference type="AlphaFoldDB" id="A0A4Y2GJY9"/>
<evidence type="ECO:0000313" key="1">
    <source>
        <dbReference type="EMBL" id="GBM52828.1"/>
    </source>
</evidence>
<proteinExistence type="predicted"/>
<comment type="caution">
    <text evidence="1">The sequence shown here is derived from an EMBL/GenBank/DDBJ whole genome shotgun (WGS) entry which is preliminary data.</text>
</comment>
<name>A0A4Y2GJY9_ARAVE</name>
<evidence type="ECO:0000313" key="2">
    <source>
        <dbReference type="Proteomes" id="UP000499080"/>
    </source>
</evidence>
<dbReference type="Proteomes" id="UP000499080">
    <property type="component" value="Unassembled WGS sequence"/>
</dbReference>
<sequence>MKYSSRQVINHPCVGEESIGEGECVWELRSDWRNQSRKGRVLSPNGKILCVGKWRSTQPKVHFGASMNDPPESINLNGWKTNWSLGQIEWSSLLVNAQL</sequence>
<keyword evidence="2" id="KW-1185">Reference proteome</keyword>
<dbReference type="EMBL" id="BGPR01001396">
    <property type="protein sequence ID" value="GBM52828.1"/>
    <property type="molecule type" value="Genomic_DNA"/>
</dbReference>
<accession>A0A4Y2GJY9</accession>
<reference evidence="1 2" key="1">
    <citation type="journal article" date="2019" name="Sci. Rep.">
        <title>Orb-weaving spider Araneus ventricosus genome elucidates the spidroin gene catalogue.</title>
        <authorList>
            <person name="Kono N."/>
            <person name="Nakamura H."/>
            <person name="Ohtoshi R."/>
            <person name="Moran D.A.P."/>
            <person name="Shinohara A."/>
            <person name="Yoshida Y."/>
            <person name="Fujiwara M."/>
            <person name="Mori M."/>
            <person name="Tomita M."/>
            <person name="Arakawa K."/>
        </authorList>
    </citation>
    <scope>NUCLEOTIDE SEQUENCE [LARGE SCALE GENOMIC DNA]</scope>
</reference>
<gene>
    <name evidence="1" type="ORF">AVEN_154163_1</name>
</gene>
<organism evidence="1 2">
    <name type="scientific">Araneus ventricosus</name>
    <name type="common">Orbweaver spider</name>
    <name type="synonym">Epeira ventricosa</name>
    <dbReference type="NCBI Taxonomy" id="182803"/>
    <lineage>
        <taxon>Eukaryota</taxon>
        <taxon>Metazoa</taxon>
        <taxon>Ecdysozoa</taxon>
        <taxon>Arthropoda</taxon>
        <taxon>Chelicerata</taxon>
        <taxon>Arachnida</taxon>
        <taxon>Araneae</taxon>
        <taxon>Araneomorphae</taxon>
        <taxon>Entelegynae</taxon>
        <taxon>Araneoidea</taxon>
        <taxon>Araneidae</taxon>
        <taxon>Araneus</taxon>
    </lineage>
</organism>
<protein>
    <submittedName>
        <fullName evidence="1">Uncharacterized protein</fullName>
    </submittedName>
</protein>